<protein>
    <submittedName>
        <fullName evidence="2">Cell wall assembly regulator SMI1</fullName>
    </submittedName>
</protein>
<dbReference type="RefSeq" id="WP_056761969.1">
    <property type="nucleotide sequence ID" value="NZ_BMLD01000012.1"/>
</dbReference>
<evidence type="ECO:0000259" key="1">
    <source>
        <dbReference type="SMART" id="SM00860"/>
    </source>
</evidence>
<organism evidence="2 3">
    <name type="scientific">Caulobacter rhizosphaerae</name>
    <dbReference type="NCBI Taxonomy" id="2010972"/>
    <lineage>
        <taxon>Bacteria</taxon>
        <taxon>Pseudomonadati</taxon>
        <taxon>Pseudomonadota</taxon>
        <taxon>Alphaproteobacteria</taxon>
        <taxon>Caulobacterales</taxon>
        <taxon>Caulobacteraceae</taxon>
        <taxon>Caulobacter</taxon>
    </lineage>
</organism>
<dbReference type="Gene3D" id="3.40.1580.10">
    <property type="entry name" value="SMI1/KNR4-like"/>
    <property type="match status" value="1"/>
</dbReference>
<dbReference type="Pfam" id="PF09346">
    <property type="entry name" value="SMI1_KNR4"/>
    <property type="match status" value="1"/>
</dbReference>
<sequence>MSLELFIDKWTIGDHPPTKVQHADLDAVEARLDFVFPQDYRAAILAHGLPWMTIALLHSIVETEADISDVSDFFEPDLIVEQTQAWREGGLPGHLVAFADDCSGNLFCFDVRDGRAGRPGRAPIWFWNHDDGDLRVVADSFSVWIERFCGVDYIEWQA</sequence>
<dbReference type="EMBL" id="JAVDRL010000006">
    <property type="protein sequence ID" value="MDR6531563.1"/>
    <property type="molecule type" value="Genomic_DNA"/>
</dbReference>
<feature type="domain" description="Knr4/Smi1-like" evidence="1">
    <location>
        <begin position="19"/>
        <end position="147"/>
    </location>
</feature>
<dbReference type="InterPro" id="IPR018958">
    <property type="entry name" value="Knr4/Smi1-like_dom"/>
</dbReference>
<keyword evidence="3" id="KW-1185">Reference proteome</keyword>
<comment type="caution">
    <text evidence="2">The sequence shown here is derived from an EMBL/GenBank/DDBJ whole genome shotgun (WGS) entry which is preliminary data.</text>
</comment>
<name>A0ABU1MZF6_9CAUL</name>
<evidence type="ECO:0000313" key="3">
    <source>
        <dbReference type="Proteomes" id="UP001262754"/>
    </source>
</evidence>
<accession>A0ABU1MZF6</accession>
<dbReference type="InterPro" id="IPR037883">
    <property type="entry name" value="Knr4/Smi1-like_sf"/>
</dbReference>
<dbReference type="SMART" id="SM00860">
    <property type="entry name" value="SMI1_KNR4"/>
    <property type="match status" value="1"/>
</dbReference>
<evidence type="ECO:0000313" key="2">
    <source>
        <dbReference type="EMBL" id="MDR6531563.1"/>
    </source>
</evidence>
<proteinExistence type="predicted"/>
<reference evidence="2 3" key="1">
    <citation type="submission" date="2023-07" db="EMBL/GenBank/DDBJ databases">
        <title>Sorghum-associated microbial communities from plants grown in Nebraska, USA.</title>
        <authorList>
            <person name="Schachtman D."/>
        </authorList>
    </citation>
    <scope>NUCLEOTIDE SEQUENCE [LARGE SCALE GENOMIC DNA]</scope>
    <source>
        <strain evidence="2 3">DS2154</strain>
    </source>
</reference>
<dbReference type="SUPFAM" id="SSF160631">
    <property type="entry name" value="SMI1/KNR4-like"/>
    <property type="match status" value="1"/>
</dbReference>
<dbReference type="Proteomes" id="UP001262754">
    <property type="component" value="Unassembled WGS sequence"/>
</dbReference>
<gene>
    <name evidence="2" type="ORF">J2800_002310</name>
</gene>